<organism evidence="1">
    <name type="scientific">candidate division WOR-3 bacterium</name>
    <dbReference type="NCBI Taxonomy" id="2052148"/>
    <lineage>
        <taxon>Bacteria</taxon>
        <taxon>Bacteria division WOR-3</taxon>
    </lineage>
</organism>
<keyword evidence="1" id="KW-0808">Transferase</keyword>
<dbReference type="InterPro" id="IPR027417">
    <property type="entry name" value="P-loop_NTPase"/>
</dbReference>
<gene>
    <name evidence="1" type="primary">cobO</name>
    <name evidence="1" type="ORF">ENP94_00740</name>
    <name evidence="2" type="ORF">ENS16_04655</name>
</gene>
<dbReference type="SUPFAM" id="SSF52540">
    <property type="entry name" value="P-loop containing nucleoside triphosphate hydrolases"/>
    <property type="match status" value="1"/>
</dbReference>
<dbReference type="PANTHER" id="PTHR46638">
    <property type="entry name" value="CORRINOID ADENOSYLTRANSFERASE"/>
    <property type="match status" value="1"/>
</dbReference>
<dbReference type="InterPro" id="IPR003724">
    <property type="entry name" value="CblAdoTrfase_CobA"/>
</dbReference>
<name>A0A7C1SCA8_UNCW3</name>
<comment type="caution">
    <text evidence="1">The sequence shown here is derived from an EMBL/GenBank/DDBJ whole genome shotgun (WGS) entry which is preliminary data.</text>
</comment>
<dbReference type="GO" id="GO:0009236">
    <property type="term" value="P:cobalamin biosynthetic process"/>
    <property type="evidence" value="ECO:0007669"/>
    <property type="project" value="InterPro"/>
</dbReference>
<dbReference type="PANTHER" id="PTHR46638:SF1">
    <property type="entry name" value="CORRINOID ADENOSYLTRANSFERASE"/>
    <property type="match status" value="1"/>
</dbReference>
<dbReference type="EC" id="2.5.1.17" evidence="1"/>
<evidence type="ECO:0000313" key="2">
    <source>
        <dbReference type="EMBL" id="HFJ53963.1"/>
    </source>
</evidence>
<evidence type="ECO:0000313" key="1">
    <source>
        <dbReference type="EMBL" id="HEA86521.1"/>
    </source>
</evidence>
<dbReference type="EMBL" id="DSTU01000006">
    <property type="protein sequence ID" value="HFJ53963.1"/>
    <property type="molecule type" value="Genomic_DNA"/>
</dbReference>
<accession>A0A7C1SCA8</accession>
<dbReference type="EMBL" id="DSLG01000002">
    <property type="protein sequence ID" value="HEA86521.1"/>
    <property type="molecule type" value="Genomic_DNA"/>
</dbReference>
<proteinExistence type="predicted"/>
<dbReference type="GO" id="GO:0005524">
    <property type="term" value="F:ATP binding"/>
    <property type="evidence" value="ECO:0007669"/>
    <property type="project" value="InterPro"/>
</dbReference>
<dbReference type="NCBIfam" id="NF004637">
    <property type="entry name" value="PRK05986.1"/>
    <property type="match status" value="1"/>
</dbReference>
<dbReference type="Gene3D" id="3.40.50.300">
    <property type="entry name" value="P-loop containing nucleotide triphosphate hydrolases"/>
    <property type="match status" value="1"/>
</dbReference>
<sequence>MIQVYTGDGKGKTTAAFGLAMRALGHGWRVLVVQFMKGDDQYGEVRTAQRLANLEVRQFGLKTFVQRGNPGADDVRLAQNGLEFARKAIQSGNYQLVILDELNCAVDYGLVALTEVIRLVQECPAGVELVITGRNAKPELIELADLVSEVREIKHPYQKGIVNRVGIDR</sequence>
<protein>
    <submittedName>
        <fullName evidence="1">Cob(I)yrinic acid a,c-diamide adenosyltransferase</fullName>
        <ecNumber evidence="1">2.5.1.17</ecNumber>
    </submittedName>
</protein>
<dbReference type="GO" id="GO:0008817">
    <property type="term" value="F:corrinoid adenosyltransferase activity"/>
    <property type="evidence" value="ECO:0007669"/>
    <property type="project" value="UniProtKB-EC"/>
</dbReference>
<dbReference type="NCBIfam" id="TIGR00708">
    <property type="entry name" value="cobA"/>
    <property type="match status" value="1"/>
</dbReference>
<dbReference type="PIRSF" id="PIRSF015617">
    <property type="entry name" value="Adensltrnsf_CobA"/>
    <property type="match status" value="1"/>
</dbReference>
<dbReference type="Pfam" id="PF02572">
    <property type="entry name" value="CobA_CobO_BtuR"/>
    <property type="match status" value="1"/>
</dbReference>
<dbReference type="CDD" id="cd00561">
    <property type="entry name" value="CobA_ACA"/>
    <property type="match status" value="1"/>
</dbReference>
<reference evidence="1" key="1">
    <citation type="journal article" date="2020" name="mSystems">
        <title>Genome- and Community-Level Interaction Insights into Carbon Utilization and Element Cycling Functions of Hydrothermarchaeota in Hydrothermal Sediment.</title>
        <authorList>
            <person name="Zhou Z."/>
            <person name="Liu Y."/>
            <person name="Xu W."/>
            <person name="Pan J."/>
            <person name="Luo Z.H."/>
            <person name="Li M."/>
        </authorList>
    </citation>
    <scope>NUCLEOTIDE SEQUENCE [LARGE SCALE GENOMIC DNA]</scope>
    <source>
        <strain evidence="1">SpSt-265</strain>
        <strain evidence="2">SpSt-465</strain>
    </source>
</reference>
<dbReference type="AlphaFoldDB" id="A0A7C1SCA8"/>